<dbReference type="EMBL" id="JAINUG010000026">
    <property type="protein sequence ID" value="KAJ8410479.1"/>
    <property type="molecule type" value="Genomic_DNA"/>
</dbReference>
<dbReference type="Proteomes" id="UP001221898">
    <property type="component" value="Unassembled WGS sequence"/>
</dbReference>
<reference evidence="1" key="1">
    <citation type="journal article" date="2023" name="Science">
        <title>Genome structures resolve the early diversification of teleost fishes.</title>
        <authorList>
            <person name="Parey E."/>
            <person name="Louis A."/>
            <person name="Montfort J."/>
            <person name="Bouchez O."/>
            <person name="Roques C."/>
            <person name="Iampietro C."/>
            <person name="Lluch J."/>
            <person name="Castinel A."/>
            <person name="Donnadieu C."/>
            <person name="Desvignes T."/>
            <person name="Floi Bucao C."/>
            <person name="Jouanno E."/>
            <person name="Wen M."/>
            <person name="Mejri S."/>
            <person name="Dirks R."/>
            <person name="Jansen H."/>
            <person name="Henkel C."/>
            <person name="Chen W.J."/>
            <person name="Zahm M."/>
            <person name="Cabau C."/>
            <person name="Klopp C."/>
            <person name="Thompson A.W."/>
            <person name="Robinson-Rechavi M."/>
            <person name="Braasch I."/>
            <person name="Lecointre G."/>
            <person name="Bobe J."/>
            <person name="Postlethwait J.H."/>
            <person name="Berthelot C."/>
            <person name="Roest Crollius H."/>
            <person name="Guiguen Y."/>
        </authorList>
    </citation>
    <scope>NUCLEOTIDE SEQUENCE</scope>
    <source>
        <strain evidence="1">NC1722</strain>
    </source>
</reference>
<sequence length="57" mass="6137">MELPVRCPEGRFHLGPGLATLPAVPGAYGDLDHSAKHGHPCCSLCRLHLLPHSTTLR</sequence>
<protein>
    <submittedName>
        <fullName evidence="1">Uncharacterized protein</fullName>
    </submittedName>
</protein>
<dbReference type="EMBL" id="JAINUG010000794">
    <property type="protein sequence ID" value="KAJ8362023.1"/>
    <property type="molecule type" value="Genomic_DNA"/>
</dbReference>
<evidence type="ECO:0000313" key="4">
    <source>
        <dbReference type="Proteomes" id="UP001221898"/>
    </source>
</evidence>
<evidence type="ECO:0000313" key="1">
    <source>
        <dbReference type="EMBL" id="KAJ8362023.1"/>
    </source>
</evidence>
<dbReference type="EMBL" id="JAINUG010000304">
    <property type="protein sequence ID" value="KAJ8379010.1"/>
    <property type="molecule type" value="Genomic_DNA"/>
</dbReference>
<name>A0AAD7R3X9_9TELE</name>
<organism evidence="1 4">
    <name type="scientific">Aldrovandia affinis</name>
    <dbReference type="NCBI Taxonomy" id="143900"/>
    <lineage>
        <taxon>Eukaryota</taxon>
        <taxon>Metazoa</taxon>
        <taxon>Chordata</taxon>
        <taxon>Craniata</taxon>
        <taxon>Vertebrata</taxon>
        <taxon>Euteleostomi</taxon>
        <taxon>Actinopterygii</taxon>
        <taxon>Neopterygii</taxon>
        <taxon>Teleostei</taxon>
        <taxon>Notacanthiformes</taxon>
        <taxon>Halosauridae</taxon>
        <taxon>Aldrovandia</taxon>
    </lineage>
</organism>
<evidence type="ECO:0000313" key="3">
    <source>
        <dbReference type="EMBL" id="KAJ8410479.1"/>
    </source>
</evidence>
<comment type="caution">
    <text evidence="1">The sequence shown here is derived from an EMBL/GenBank/DDBJ whole genome shotgun (WGS) entry which is preliminary data.</text>
</comment>
<accession>A0AAD7R3X9</accession>
<keyword evidence="4" id="KW-1185">Reference proteome</keyword>
<proteinExistence type="predicted"/>
<gene>
    <name evidence="3" type="ORF">AAFF_G00193830</name>
    <name evidence="2" type="ORF">AAFF_G00232390</name>
    <name evidence="1" type="ORF">AAFF_G00401810</name>
</gene>
<dbReference type="AlphaFoldDB" id="A0AAD7R3X9"/>
<evidence type="ECO:0000313" key="2">
    <source>
        <dbReference type="EMBL" id="KAJ8379010.1"/>
    </source>
</evidence>